<keyword evidence="1" id="KW-0732">Signal</keyword>
<dbReference type="Proteomes" id="UP000664795">
    <property type="component" value="Unassembled WGS sequence"/>
</dbReference>
<dbReference type="EMBL" id="JAFMYU010000023">
    <property type="protein sequence ID" value="MBO0933834.1"/>
    <property type="molecule type" value="Genomic_DNA"/>
</dbReference>
<dbReference type="AlphaFoldDB" id="A0A939K052"/>
<organism evidence="2 3">
    <name type="scientific">Fibrella aquatilis</name>
    <dbReference type="NCBI Taxonomy" id="2817059"/>
    <lineage>
        <taxon>Bacteria</taxon>
        <taxon>Pseudomonadati</taxon>
        <taxon>Bacteroidota</taxon>
        <taxon>Cytophagia</taxon>
        <taxon>Cytophagales</taxon>
        <taxon>Spirosomataceae</taxon>
        <taxon>Fibrella</taxon>
    </lineage>
</organism>
<evidence type="ECO:0008006" key="4">
    <source>
        <dbReference type="Google" id="ProtNLM"/>
    </source>
</evidence>
<accession>A0A939K052</accession>
<evidence type="ECO:0000313" key="3">
    <source>
        <dbReference type="Proteomes" id="UP000664795"/>
    </source>
</evidence>
<dbReference type="RefSeq" id="WP_207337798.1">
    <property type="nucleotide sequence ID" value="NZ_JAFMYU010000023.1"/>
</dbReference>
<comment type="caution">
    <text evidence="2">The sequence shown here is derived from an EMBL/GenBank/DDBJ whole genome shotgun (WGS) entry which is preliminary data.</text>
</comment>
<evidence type="ECO:0000256" key="1">
    <source>
        <dbReference type="SAM" id="SignalP"/>
    </source>
</evidence>
<protein>
    <recommendedName>
        <fullName evidence="4">Peptidase M48 domain-containing protein</fullName>
    </recommendedName>
</protein>
<feature type="chain" id="PRO_5037071637" description="Peptidase M48 domain-containing protein" evidence="1">
    <location>
        <begin position="26"/>
        <end position="490"/>
    </location>
</feature>
<proteinExistence type="predicted"/>
<evidence type="ECO:0000313" key="2">
    <source>
        <dbReference type="EMBL" id="MBO0933834.1"/>
    </source>
</evidence>
<feature type="signal peptide" evidence="1">
    <location>
        <begin position="1"/>
        <end position="25"/>
    </location>
</feature>
<gene>
    <name evidence="2" type="ORF">J2I48_22690</name>
</gene>
<reference evidence="2 3" key="1">
    <citation type="submission" date="2021-03" db="EMBL/GenBank/DDBJ databases">
        <title>Fibrella sp. HMF5036 genome sequencing and assembly.</title>
        <authorList>
            <person name="Kang H."/>
            <person name="Kim H."/>
            <person name="Bae S."/>
            <person name="Joh K."/>
        </authorList>
    </citation>
    <scope>NUCLEOTIDE SEQUENCE [LARGE SCALE GENOMIC DNA]</scope>
    <source>
        <strain evidence="2 3">HMF5036</strain>
    </source>
</reference>
<keyword evidence="3" id="KW-1185">Reference proteome</keyword>
<sequence>MKTRLLNWPWLLAMVAWATVDPAQAQEPCECDLVKPMPKGYGIAPETIAFEERDAREMIQTLVKPFARQPNIIARPFSCANVSAVAKLCDTSGRSFIFYNKGFFTNLRDKTRRGDQFVLAHEVAHHLLGHTTRAYYMAWEEGQQEALKASAGTITIPQRHLHELEADALGLWMVIKQGATRANIEAIFRVLPKLLHIYDINDNKDPLHPSFAMRELYMKRQFDKLTNPTYLRRYLATNQRAMDHPPGLDDDDPNPIRRDTESFYAFHLMTAKRELLQKLTNSERVMRDSLTRRARLSVEIVGGIRYIQPSLSVDNEPVATSPFMSLVGGGRVGVGAWYKPHRFEADLLLGPQAFTTQARFGDRLLTTERFLSWYLHVRPRYVLNALTREAPNRYATQLWMLTAGPSLTVPLAFKYDNYGLIPAQTPTQQASLGLVAGAGYGVSNWRSQAGHYRLWLLYQLQPLRFAPLTTSQTSQSILHTISLEASFRFW</sequence>
<name>A0A939K052_9BACT</name>